<dbReference type="Pfam" id="PF00733">
    <property type="entry name" value="Asn_synthase"/>
    <property type="match status" value="1"/>
</dbReference>
<dbReference type="PANTHER" id="PTHR43284:SF1">
    <property type="entry name" value="ASPARAGINE SYNTHETASE"/>
    <property type="match status" value="1"/>
</dbReference>
<evidence type="ECO:0000256" key="1">
    <source>
        <dbReference type="ARBA" id="ARBA00005187"/>
    </source>
</evidence>
<keyword evidence="4 8" id="KW-0547">Nucleotide-binding</keyword>
<keyword evidence="11" id="KW-1185">Reference proteome</keyword>
<dbReference type="InterPro" id="IPR017932">
    <property type="entry name" value="GATase_2_dom"/>
</dbReference>
<dbReference type="PANTHER" id="PTHR43284">
    <property type="entry name" value="ASPARAGINE SYNTHETASE (GLUTAMINE-HYDROLYZING)"/>
    <property type="match status" value="1"/>
</dbReference>
<dbReference type="InterPro" id="IPR051786">
    <property type="entry name" value="ASN_synthetase/amidase"/>
</dbReference>
<evidence type="ECO:0000256" key="2">
    <source>
        <dbReference type="ARBA" id="ARBA00005752"/>
    </source>
</evidence>
<dbReference type="PIRSF" id="PIRSF001589">
    <property type="entry name" value="Asn_synthetase_glu-h"/>
    <property type="match status" value="1"/>
</dbReference>
<dbReference type="eggNOG" id="COG0367">
    <property type="taxonomic scope" value="Bacteria"/>
</dbReference>
<organism evidence="10 11">
    <name type="scientific">Methylomonas methanica (strain DSM 25384 / MC09)</name>
    <dbReference type="NCBI Taxonomy" id="857087"/>
    <lineage>
        <taxon>Bacteria</taxon>
        <taxon>Pseudomonadati</taxon>
        <taxon>Pseudomonadota</taxon>
        <taxon>Gammaproteobacteria</taxon>
        <taxon>Methylococcales</taxon>
        <taxon>Methylococcaceae</taxon>
        <taxon>Methylomonas</taxon>
    </lineage>
</organism>
<evidence type="ECO:0000256" key="7">
    <source>
        <dbReference type="ARBA" id="ARBA00048741"/>
    </source>
</evidence>
<dbReference type="EMBL" id="CP002738">
    <property type="protein sequence ID" value="AEF99597.1"/>
    <property type="molecule type" value="Genomic_DNA"/>
</dbReference>
<evidence type="ECO:0000256" key="6">
    <source>
        <dbReference type="ARBA" id="ARBA00022962"/>
    </source>
</evidence>
<dbReference type="PROSITE" id="PS51278">
    <property type="entry name" value="GATASE_TYPE_2"/>
    <property type="match status" value="1"/>
</dbReference>
<evidence type="ECO:0000256" key="3">
    <source>
        <dbReference type="ARBA" id="ARBA00012737"/>
    </source>
</evidence>
<proteinExistence type="inferred from homology"/>
<name>F9ZWC8_METMM</name>
<reference evidence="11" key="3">
    <citation type="submission" date="2011-05" db="EMBL/GenBank/DDBJ databases">
        <title>Complete sequence of Methylomonas methanica MC09.</title>
        <authorList>
            <consortium name="US DOE Joint Genome Institute"/>
            <person name="Lucas S."/>
            <person name="Han J."/>
            <person name="Lapidus A."/>
            <person name="Cheng J.-F."/>
            <person name="Goodwin L."/>
            <person name="Pitluck S."/>
            <person name="Peters L."/>
            <person name="Mikhailova N."/>
            <person name="Teshima H."/>
            <person name="Han C."/>
            <person name="Tapia R."/>
            <person name="Land M."/>
            <person name="Hauser L."/>
            <person name="Kyrpides N."/>
            <person name="Ivanova N."/>
            <person name="Pagani I."/>
            <person name="Stein L."/>
            <person name="Woyke T."/>
        </authorList>
    </citation>
    <scope>NUCLEOTIDE SEQUENCE [LARGE SCALE GENOMIC DNA]</scope>
    <source>
        <strain evidence="11">MC09</strain>
    </source>
</reference>
<dbReference type="SUPFAM" id="SSF56235">
    <property type="entry name" value="N-terminal nucleophile aminohydrolases (Ntn hydrolases)"/>
    <property type="match status" value="1"/>
</dbReference>
<dbReference type="Gene3D" id="3.40.50.620">
    <property type="entry name" value="HUPs"/>
    <property type="match status" value="1"/>
</dbReference>
<dbReference type="NCBIfam" id="TIGR01536">
    <property type="entry name" value="asn_synth_AEB"/>
    <property type="match status" value="1"/>
</dbReference>
<keyword evidence="6" id="KW-0315">Glutamine amidotransferase</keyword>
<dbReference type="GO" id="GO:0006529">
    <property type="term" value="P:asparagine biosynthetic process"/>
    <property type="evidence" value="ECO:0007669"/>
    <property type="project" value="InterPro"/>
</dbReference>
<dbReference type="InterPro" id="IPR014729">
    <property type="entry name" value="Rossmann-like_a/b/a_fold"/>
</dbReference>
<reference key="2">
    <citation type="submission" date="2011-05" db="EMBL/GenBank/DDBJ databases">
        <title>Complete genome sequence of the aerobic marine methanotroph Methylomonas methanica MC09.</title>
        <authorList>
            <person name="Boden R."/>
            <person name="Cunliffe M."/>
            <person name="Scanlan J."/>
            <person name="Moussard H."/>
            <person name="Kits K.D."/>
            <person name="Klotz M."/>
            <person name="Jetten M."/>
            <person name="Vuilleumier S."/>
            <person name="Han J."/>
            <person name="Peters L."/>
            <person name="Mikhailova N."/>
            <person name="Teshima H."/>
            <person name="Tapia R."/>
            <person name="Kyrpides N."/>
            <person name="Ivanova N."/>
            <person name="Pagani I."/>
            <person name="Cheng J.-F."/>
            <person name="Goodwin L."/>
            <person name="Han C."/>
            <person name="Hauser L."/>
            <person name="Land M."/>
            <person name="Lapidus A."/>
            <person name="Lucas S."/>
            <person name="Pitluck S."/>
            <person name="Woyke T."/>
            <person name="Stein L.Y."/>
            <person name="Murrell C."/>
        </authorList>
    </citation>
    <scope>NUCLEOTIDE SEQUENCE</scope>
    <source>
        <strain>MC09</strain>
    </source>
</reference>
<dbReference type="GO" id="GO:0005829">
    <property type="term" value="C:cytosol"/>
    <property type="evidence" value="ECO:0007669"/>
    <property type="project" value="TreeGrafter"/>
</dbReference>
<keyword evidence="5 8" id="KW-0067">ATP-binding</keyword>
<dbReference type="STRING" id="857087.Metme_1169"/>
<dbReference type="SUPFAM" id="SSF52402">
    <property type="entry name" value="Adenine nucleotide alpha hydrolases-like"/>
    <property type="match status" value="1"/>
</dbReference>
<dbReference type="GO" id="GO:0004066">
    <property type="term" value="F:asparagine synthase (glutamine-hydrolyzing) activity"/>
    <property type="evidence" value="ECO:0007669"/>
    <property type="project" value="UniProtKB-EC"/>
</dbReference>
<comment type="catalytic activity">
    <reaction evidence="7">
        <text>L-aspartate + L-glutamine + ATP + H2O = L-asparagine + L-glutamate + AMP + diphosphate + H(+)</text>
        <dbReference type="Rhea" id="RHEA:12228"/>
        <dbReference type="ChEBI" id="CHEBI:15377"/>
        <dbReference type="ChEBI" id="CHEBI:15378"/>
        <dbReference type="ChEBI" id="CHEBI:29985"/>
        <dbReference type="ChEBI" id="CHEBI:29991"/>
        <dbReference type="ChEBI" id="CHEBI:30616"/>
        <dbReference type="ChEBI" id="CHEBI:33019"/>
        <dbReference type="ChEBI" id="CHEBI:58048"/>
        <dbReference type="ChEBI" id="CHEBI:58359"/>
        <dbReference type="ChEBI" id="CHEBI:456215"/>
        <dbReference type="EC" id="6.3.5.4"/>
    </reaction>
</comment>
<evidence type="ECO:0000259" key="9">
    <source>
        <dbReference type="PROSITE" id="PS51278"/>
    </source>
</evidence>
<dbReference type="HOGENOM" id="CLU_014658_3_1_6"/>
<dbReference type="InterPro" id="IPR001962">
    <property type="entry name" value="Asn_synthase"/>
</dbReference>
<comment type="pathway">
    <text evidence="1">Amino-acid biosynthesis; L-asparagine biosynthesis; L-asparagine from L-aspartate (L-Gln route): step 1/1.</text>
</comment>
<dbReference type="GO" id="GO:0005524">
    <property type="term" value="F:ATP binding"/>
    <property type="evidence" value="ECO:0007669"/>
    <property type="project" value="UniProtKB-KW"/>
</dbReference>
<sequence length="566" mass="64891">MKSLTHRGPDAQGEYERDGLFLRHFRLAIIGAEATAHQPMLALNGKVQLVFNGEIYNYKELAAWMGCPDLADQGDTRVLVEFLSTYGIGHIERLNGMFAFAAYFEDTGELYLVRDRFGVKPLYYLHHRGGMYFASEIKSLRSIQPCSLNYQKVIRYLDTATYPEGANTFYEDIIQLEAGTWIRYQNGKTEIRRWYDLAAEISSLKDVTLTVPEYEALLEDAIRLRLRSDVPISLHYSAGTDSTALLLKTKEVWGWDFPLTTFTMAFEDPDVDESGMAEIYCKRIGVNNHKVFLTPEEVPNLALELHGFQDEPYGGVPTIAYYRMNQVERQLGYLVSIEGQGGDEALGGYLYHVYLAIYDLHLSRSDPDLLRLMLQIHNTDLETAITAAERLIAAGFQSHTDMTNIRGVNSLPKEKFMDWLSTIQLYDVLVNKIPRTLRFNDRASMACGREVRFPLLDYRVLTYGIAFDHQVKYAGGNPKAPLREIIRRHLLGVYDAPKRSVVTPQTKWLKDELKPWALERIDVLRSSGFLPQHFLNESDSFYRDPAPTNSFPIWQLINLSFFFDFQ</sequence>
<dbReference type="CDD" id="cd00712">
    <property type="entry name" value="AsnB"/>
    <property type="match status" value="1"/>
</dbReference>
<dbReference type="EC" id="6.3.5.4" evidence="3"/>
<dbReference type="InterPro" id="IPR029055">
    <property type="entry name" value="Ntn_hydrolases_N"/>
</dbReference>
<evidence type="ECO:0000256" key="8">
    <source>
        <dbReference type="PIRSR" id="PIRSR001589-2"/>
    </source>
</evidence>
<accession>F9ZWC8</accession>
<feature type="domain" description="Glutamine amidotransferase type-2" evidence="9">
    <location>
        <begin position="1"/>
        <end position="187"/>
    </location>
</feature>
<evidence type="ECO:0000256" key="5">
    <source>
        <dbReference type="ARBA" id="ARBA00022840"/>
    </source>
</evidence>
<evidence type="ECO:0000313" key="10">
    <source>
        <dbReference type="EMBL" id="AEF99597.1"/>
    </source>
</evidence>
<evidence type="ECO:0000313" key="11">
    <source>
        <dbReference type="Proteomes" id="UP000008888"/>
    </source>
</evidence>
<evidence type="ECO:0000256" key="4">
    <source>
        <dbReference type="ARBA" id="ARBA00022741"/>
    </source>
</evidence>
<comment type="similarity">
    <text evidence="2">Belongs to the asparagine synthetase family.</text>
</comment>
<reference evidence="10 11" key="1">
    <citation type="journal article" date="2011" name="J. Bacteriol.">
        <title>Complete Genome Sequence of the Aerobic Marine Methanotroph Methylomonas methanica MC09.</title>
        <authorList>
            <person name="Boden R."/>
            <person name="Cunliffe M."/>
            <person name="Scanlan J."/>
            <person name="Moussard H."/>
            <person name="Kits K.D."/>
            <person name="Klotz M.G."/>
            <person name="Jetten M.S."/>
            <person name="Vuilleumier S."/>
            <person name="Han J."/>
            <person name="Peters L."/>
            <person name="Mikhailova N."/>
            <person name="Teshima H."/>
            <person name="Tapia R."/>
            <person name="Kyrpides N."/>
            <person name="Ivanova N."/>
            <person name="Pagani I."/>
            <person name="Cheng J.F."/>
            <person name="Goodwin L."/>
            <person name="Han C."/>
            <person name="Hauser L."/>
            <person name="Land M.L."/>
            <person name="Lapidus A."/>
            <person name="Lucas S."/>
            <person name="Pitluck S."/>
            <person name="Woyke T."/>
            <person name="Stein L."/>
            <person name="Murrell J.C."/>
        </authorList>
    </citation>
    <scope>NUCLEOTIDE SEQUENCE [LARGE SCALE GENOMIC DNA]</scope>
    <source>
        <strain evidence="10 11">MC09</strain>
    </source>
</reference>
<dbReference type="InterPro" id="IPR033738">
    <property type="entry name" value="AsnB_N"/>
</dbReference>
<dbReference type="KEGG" id="mmt:Metme_1169"/>
<feature type="binding site" evidence="8">
    <location>
        <position position="75"/>
    </location>
    <ligand>
        <name>L-glutamine</name>
        <dbReference type="ChEBI" id="CHEBI:58359"/>
    </ligand>
</feature>
<gene>
    <name evidence="10" type="ordered locus">Metme_1169</name>
</gene>
<dbReference type="Proteomes" id="UP000008888">
    <property type="component" value="Chromosome"/>
</dbReference>
<dbReference type="CDD" id="cd01991">
    <property type="entry name" value="Asn_synthase_B_C"/>
    <property type="match status" value="1"/>
</dbReference>
<dbReference type="InterPro" id="IPR006426">
    <property type="entry name" value="Asn_synth_AEB"/>
</dbReference>
<dbReference type="Pfam" id="PF13537">
    <property type="entry name" value="GATase_7"/>
    <property type="match status" value="1"/>
</dbReference>
<dbReference type="Gene3D" id="3.60.20.10">
    <property type="entry name" value="Glutamine Phosphoribosylpyrophosphate, subunit 1, domain 1"/>
    <property type="match status" value="1"/>
</dbReference>
<dbReference type="AlphaFoldDB" id="F9ZWC8"/>
<protein>
    <recommendedName>
        <fullName evidence="3">asparagine synthase (glutamine-hydrolyzing)</fullName>
        <ecNumber evidence="3">6.3.5.4</ecNumber>
    </recommendedName>
</protein>